<dbReference type="InterPro" id="IPR039424">
    <property type="entry name" value="SBP_5"/>
</dbReference>
<sequence length="275" mass="31680">MKIPEVGTFYIAFNARNVPKPVRQAVAYVLNPEAIREQVRKKRSPAAYHLMPELIYPGGKEAYDKHVENKYPYSAGESDIENAKKVMKEAGYGSNKRFKLKFTHYESEVYSQIGKILQQQLKGAFIDLSIKQAKFQTLIQSAENGNNELYSLGWIADWPRPDNFMKLLYPPNTHTGNPASYTYLNWGRDSPTKASKKAKTAFETVQNNLQPTEQATKKREQAYVKMEEANWEDAMVLMTHHSATEQFYYDNTNYKKFGGMGRSRGKFNDTWKEQS</sequence>
<proteinExistence type="inferred from homology"/>
<reference evidence="5 6" key="1">
    <citation type="journal article" date="2019" name="Int. J. Syst. Evol. Microbiol.">
        <title>The Global Catalogue of Microorganisms (GCM) 10K type strain sequencing project: providing services to taxonomists for standard genome sequencing and annotation.</title>
        <authorList>
            <consortium name="The Broad Institute Genomics Platform"/>
            <consortium name="The Broad Institute Genome Sequencing Center for Infectious Disease"/>
            <person name="Wu L."/>
            <person name="Ma J."/>
        </authorList>
    </citation>
    <scope>NUCLEOTIDE SEQUENCE [LARGE SCALE GENOMIC DNA]</scope>
    <source>
        <strain evidence="5 6">RDMS1</strain>
    </source>
</reference>
<evidence type="ECO:0000256" key="2">
    <source>
        <dbReference type="ARBA" id="ARBA00022448"/>
    </source>
</evidence>
<organism evidence="5 6">
    <name type="scientific">Halocatena marina</name>
    <dbReference type="NCBI Taxonomy" id="2934937"/>
    <lineage>
        <taxon>Archaea</taxon>
        <taxon>Methanobacteriati</taxon>
        <taxon>Methanobacteriota</taxon>
        <taxon>Stenosarchaea group</taxon>
        <taxon>Halobacteria</taxon>
        <taxon>Halobacteriales</taxon>
        <taxon>Natronomonadaceae</taxon>
        <taxon>Halocatena</taxon>
    </lineage>
</organism>
<dbReference type="EMBL" id="JBHTAX010000001">
    <property type="protein sequence ID" value="MFC7188488.1"/>
    <property type="molecule type" value="Genomic_DNA"/>
</dbReference>
<dbReference type="Gene3D" id="3.10.105.10">
    <property type="entry name" value="Dipeptide-binding Protein, Domain 3"/>
    <property type="match status" value="1"/>
</dbReference>
<feature type="domain" description="Solute-binding protein family 5" evidence="4">
    <location>
        <begin position="4"/>
        <end position="171"/>
    </location>
</feature>
<dbReference type="Proteomes" id="UP001596417">
    <property type="component" value="Unassembled WGS sequence"/>
</dbReference>
<gene>
    <name evidence="5" type="ORF">ACFQL7_00515</name>
</gene>
<evidence type="ECO:0000259" key="4">
    <source>
        <dbReference type="Pfam" id="PF00496"/>
    </source>
</evidence>
<dbReference type="AlphaFoldDB" id="A0ABD5YGX6"/>
<keyword evidence="3" id="KW-0732">Signal</keyword>
<evidence type="ECO:0000313" key="6">
    <source>
        <dbReference type="Proteomes" id="UP001596417"/>
    </source>
</evidence>
<dbReference type="Pfam" id="PF00496">
    <property type="entry name" value="SBP_bac_5"/>
    <property type="match status" value="1"/>
</dbReference>
<dbReference type="SUPFAM" id="SSF53850">
    <property type="entry name" value="Periplasmic binding protein-like II"/>
    <property type="match status" value="1"/>
</dbReference>
<keyword evidence="2" id="KW-0813">Transport</keyword>
<comment type="caution">
    <text evidence="5">The sequence shown here is derived from an EMBL/GenBank/DDBJ whole genome shotgun (WGS) entry which is preliminary data.</text>
</comment>
<evidence type="ECO:0000256" key="3">
    <source>
        <dbReference type="ARBA" id="ARBA00022729"/>
    </source>
</evidence>
<dbReference type="InterPro" id="IPR000914">
    <property type="entry name" value="SBP_5_dom"/>
</dbReference>
<dbReference type="PANTHER" id="PTHR30290:SF9">
    <property type="entry name" value="OLIGOPEPTIDE-BINDING PROTEIN APPA"/>
    <property type="match status" value="1"/>
</dbReference>
<name>A0ABD5YGX6_9EURY</name>
<comment type="similarity">
    <text evidence="1">Belongs to the bacterial solute-binding protein 5 family.</text>
</comment>
<evidence type="ECO:0000256" key="1">
    <source>
        <dbReference type="ARBA" id="ARBA00005695"/>
    </source>
</evidence>
<dbReference type="RefSeq" id="WP_390204273.1">
    <property type="nucleotide sequence ID" value="NZ_JBHSZC010000001.1"/>
</dbReference>
<evidence type="ECO:0000313" key="5">
    <source>
        <dbReference type="EMBL" id="MFC7188488.1"/>
    </source>
</evidence>
<accession>A0ABD5YGX6</accession>
<keyword evidence="6" id="KW-1185">Reference proteome</keyword>
<protein>
    <submittedName>
        <fullName evidence="5">ABC transporter substrate-binding protein</fullName>
    </submittedName>
</protein>
<dbReference type="PANTHER" id="PTHR30290">
    <property type="entry name" value="PERIPLASMIC BINDING COMPONENT OF ABC TRANSPORTER"/>
    <property type="match status" value="1"/>
</dbReference>